<comment type="catalytic activity">
    <reaction evidence="5 6">
        <text>Exonucleolytic cleavage in either 5'- to 3'- or 3'- to 5'-direction to yield nucleoside 5'-phosphates.</text>
        <dbReference type="EC" id="3.1.11.6"/>
    </reaction>
</comment>
<dbReference type="RefSeq" id="WP_114615496.1">
    <property type="nucleotide sequence ID" value="NZ_PPTO01000007.1"/>
</dbReference>
<dbReference type="PANTHER" id="PTHR30008">
    <property type="entry name" value="EXODEOXYRIBONUCLEASE 7 LARGE SUBUNIT"/>
    <property type="match status" value="1"/>
</dbReference>
<evidence type="ECO:0000313" key="9">
    <source>
        <dbReference type="EMBL" id="RDB58696.1"/>
    </source>
</evidence>
<dbReference type="NCBIfam" id="TIGR00237">
    <property type="entry name" value="xseA"/>
    <property type="match status" value="1"/>
</dbReference>
<protein>
    <recommendedName>
        <fullName evidence="5">Exodeoxyribonuclease 7 large subunit</fullName>
        <ecNumber evidence="5">3.1.11.6</ecNumber>
    </recommendedName>
    <alternativeName>
        <fullName evidence="5">Exodeoxyribonuclease VII large subunit</fullName>
        <shortName evidence="5">Exonuclease VII large subunit</shortName>
    </alternativeName>
</protein>
<dbReference type="Pfam" id="PF13742">
    <property type="entry name" value="tRNA_anti_2"/>
    <property type="match status" value="1"/>
</dbReference>
<evidence type="ECO:0000256" key="2">
    <source>
        <dbReference type="ARBA" id="ARBA00022722"/>
    </source>
</evidence>
<feature type="domain" description="OB-fold nucleic acid binding" evidence="8">
    <location>
        <begin position="19"/>
        <end position="109"/>
    </location>
</feature>
<comment type="subunit">
    <text evidence="5">Heterooligomer composed of large and small subunits.</text>
</comment>
<evidence type="ECO:0000256" key="5">
    <source>
        <dbReference type="HAMAP-Rule" id="MF_00378"/>
    </source>
</evidence>
<comment type="caution">
    <text evidence="9">The sequence shown here is derived from an EMBL/GenBank/DDBJ whole genome shotgun (WGS) entry which is preliminary data.</text>
</comment>
<sequence length="478" mass="52406">MLASQVEQQQGDDEKKPLSISEALDVAKGSLEKLKLRVLGEVSEVNVKPGYANAYFTLKDEAGTLPCQMWHDRFEKCGITLEVGMMVELVGRFSLYPKKGRMHFQVFAISVAGEGMLRQQVAMLQRKLEAEGLMAPERKVPVPAYPMKIGVVTSPRGDAIHDVLRTTRRRFPLAHIYVAGVPVEGARAPEYIVEGMRACFRARVEVILLVRGGGSYEDLMPFNDEQLARAIVKCPIPVVTGIGHEPDTTIADLVGDLRASTPTGAAEAVTVQTSQLAAQLRSMGEYIAQRQQQRIQHATLSLDRYATRPIFKDPQSMFASDLITLDMAHDRLSRALPANIERDKTHLAAYASRLSIKPAIFDRASASLENYSSRLRSSTASLDRDTLRLSAQCDRLREVSSKLLTPAQHEVALKAGRLHDLSPLATLSRGYAIARDGEGRIVKHASALSPGDTFEVTVADGSICATVDSIRASERSDS</sequence>
<comment type="subcellular location">
    <subcellularLocation>
        <location evidence="5 6">Cytoplasm</location>
    </subcellularLocation>
</comment>
<name>A0A369LKE4_9ACTN</name>
<dbReference type="EC" id="3.1.11.6" evidence="5"/>
<dbReference type="AlphaFoldDB" id="A0A369LKE4"/>
<dbReference type="CDD" id="cd04489">
    <property type="entry name" value="ExoVII_LU_OBF"/>
    <property type="match status" value="1"/>
</dbReference>
<comment type="similarity">
    <text evidence="5 6">Belongs to the XseA family.</text>
</comment>
<dbReference type="GO" id="GO:0008855">
    <property type="term" value="F:exodeoxyribonuclease VII activity"/>
    <property type="evidence" value="ECO:0007669"/>
    <property type="project" value="UniProtKB-UniRule"/>
</dbReference>
<evidence type="ECO:0000256" key="3">
    <source>
        <dbReference type="ARBA" id="ARBA00022801"/>
    </source>
</evidence>
<dbReference type="EMBL" id="PPTO01000007">
    <property type="protein sequence ID" value="RDB58696.1"/>
    <property type="molecule type" value="Genomic_DNA"/>
</dbReference>
<dbReference type="GO" id="GO:0005737">
    <property type="term" value="C:cytoplasm"/>
    <property type="evidence" value="ECO:0007669"/>
    <property type="project" value="UniProtKB-SubCell"/>
</dbReference>
<accession>A0A369LKE4</accession>
<comment type="function">
    <text evidence="5">Bidirectionally degrades single-stranded DNA into large acid-insoluble oligonucleotides, which are then degraded further into small acid-soluble oligonucleotides.</text>
</comment>
<dbReference type="InterPro" id="IPR003753">
    <property type="entry name" value="Exonuc_VII_L"/>
</dbReference>
<keyword evidence="3 5" id="KW-0378">Hydrolase</keyword>
<dbReference type="Pfam" id="PF02601">
    <property type="entry name" value="Exonuc_VII_L"/>
    <property type="match status" value="1"/>
</dbReference>
<feature type="domain" description="Exonuclease VII large subunit C-terminal" evidence="7">
    <location>
        <begin position="133"/>
        <end position="465"/>
    </location>
</feature>
<organism evidence="9 10">
    <name type="scientific">Slackia isoflavoniconvertens</name>
    <dbReference type="NCBI Taxonomy" id="572010"/>
    <lineage>
        <taxon>Bacteria</taxon>
        <taxon>Bacillati</taxon>
        <taxon>Actinomycetota</taxon>
        <taxon>Coriobacteriia</taxon>
        <taxon>Eggerthellales</taxon>
        <taxon>Eggerthellaceae</taxon>
        <taxon>Slackia</taxon>
    </lineage>
</organism>
<dbReference type="GO" id="GO:0006308">
    <property type="term" value="P:DNA catabolic process"/>
    <property type="evidence" value="ECO:0007669"/>
    <property type="project" value="UniProtKB-UniRule"/>
</dbReference>
<dbReference type="PANTHER" id="PTHR30008:SF0">
    <property type="entry name" value="EXODEOXYRIBONUCLEASE 7 LARGE SUBUNIT"/>
    <property type="match status" value="1"/>
</dbReference>
<dbReference type="InterPro" id="IPR025824">
    <property type="entry name" value="OB-fold_nuc-bd_dom"/>
</dbReference>
<dbReference type="Proteomes" id="UP000253975">
    <property type="component" value="Unassembled WGS sequence"/>
</dbReference>
<dbReference type="HAMAP" id="MF_00378">
    <property type="entry name" value="Exonuc_7_L"/>
    <property type="match status" value="1"/>
</dbReference>
<reference evidence="9 10" key="1">
    <citation type="journal article" date="2018" name="Elife">
        <title>Discovery and characterization of a prevalent human gut bacterial enzyme sufficient for the inactivation of a family of plant toxins.</title>
        <authorList>
            <person name="Koppel N."/>
            <person name="Bisanz J.E."/>
            <person name="Pandelia M.E."/>
            <person name="Turnbaugh P.J."/>
            <person name="Balskus E.P."/>
        </authorList>
    </citation>
    <scope>NUCLEOTIDE SEQUENCE [LARGE SCALE GENOMIC DNA]</scope>
    <source>
        <strain evidence="9 10">OB21 GAM31</strain>
    </source>
</reference>
<keyword evidence="1 5" id="KW-0963">Cytoplasm</keyword>
<keyword evidence="4 5" id="KW-0269">Exonuclease</keyword>
<dbReference type="GO" id="GO:0009318">
    <property type="term" value="C:exodeoxyribonuclease VII complex"/>
    <property type="evidence" value="ECO:0007669"/>
    <property type="project" value="UniProtKB-UniRule"/>
</dbReference>
<keyword evidence="2 5" id="KW-0540">Nuclease</keyword>
<gene>
    <name evidence="5 9" type="primary">xseA</name>
    <name evidence="9" type="ORF">C1881_05295</name>
</gene>
<evidence type="ECO:0000256" key="6">
    <source>
        <dbReference type="RuleBase" id="RU004355"/>
    </source>
</evidence>
<dbReference type="GO" id="GO:0003676">
    <property type="term" value="F:nucleic acid binding"/>
    <property type="evidence" value="ECO:0007669"/>
    <property type="project" value="InterPro"/>
</dbReference>
<evidence type="ECO:0000256" key="1">
    <source>
        <dbReference type="ARBA" id="ARBA00022490"/>
    </source>
</evidence>
<dbReference type="InterPro" id="IPR020579">
    <property type="entry name" value="Exonuc_VII_lsu_C"/>
</dbReference>
<evidence type="ECO:0000259" key="8">
    <source>
        <dbReference type="Pfam" id="PF13742"/>
    </source>
</evidence>
<evidence type="ECO:0000256" key="4">
    <source>
        <dbReference type="ARBA" id="ARBA00022839"/>
    </source>
</evidence>
<evidence type="ECO:0000313" key="10">
    <source>
        <dbReference type="Proteomes" id="UP000253975"/>
    </source>
</evidence>
<proteinExistence type="inferred from homology"/>
<evidence type="ECO:0000259" key="7">
    <source>
        <dbReference type="Pfam" id="PF02601"/>
    </source>
</evidence>